<dbReference type="GO" id="GO:0003756">
    <property type="term" value="F:protein disulfide isomerase activity"/>
    <property type="evidence" value="ECO:0007669"/>
    <property type="project" value="TreeGrafter"/>
</dbReference>
<feature type="region of interest" description="Disordered" evidence="1">
    <location>
        <begin position="216"/>
        <end position="237"/>
    </location>
</feature>
<dbReference type="GO" id="GO:0009897">
    <property type="term" value="C:external side of plasma membrane"/>
    <property type="evidence" value="ECO:0007669"/>
    <property type="project" value="InterPro"/>
</dbReference>
<dbReference type="PANTHER" id="PTHR16001">
    <property type="entry name" value="ECTO-NOX DISULFIDE-THIOL EXCHANGER"/>
    <property type="match status" value="1"/>
</dbReference>
<feature type="compositionally biased region" description="Basic and acidic residues" evidence="1">
    <location>
        <begin position="219"/>
        <end position="236"/>
    </location>
</feature>
<dbReference type="Proteomes" id="UP001488838">
    <property type="component" value="Unassembled WGS sequence"/>
</dbReference>
<proteinExistence type="predicted"/>
<reference evidence="2 3" key="1">
    <citation type="journal article" date="2023" name="bioRxiv">
        <title>Conserved and derived expression patterns and positive selection on dental genes reveal complex evolutionary context of ever-growing rodent molars.</title>
        <authorList>
            <person name="Calamari Z.T."/>
            <person name="Song A."/>
            <person name="Cohen E."/>
            <person name="Akter M."/>
            <person name="Roy R.D."/>
            <person name="Hallikas O."/>
            <person name="Christensen M.M."/>
            <person name="Li P."/>
            <person name="Marangoni P."/>
            <person name="Jernvall J."/>
            <person name="Klein O.D."/>
        </authorList>
    </citation>
    <scope>NUCLEOTIDE SEQUENCE [LARGE SCALE GENOMIC DNA]</scope>
    <source>
        <strain evidence="2">V071</strain>
    </source>
</reference>
<dbReference type="EMBL" id="JBBHLL010000452">
    <property type="protein sequence ID" value="KAK7802647.1"/>
    <property type="molecule type" value="Genomic_DNA"/>
</dbReference>
<dbReference type="GO" id="GO:0003954">
    <property type="term" value="F:NADH dehydrogenase activity"/>
    <property type="evidence" value="ECO:0007669"/>
    <property type="project" value="TreeGrafter"/>
</dbReference>
<evidence type="ECO:0000313" key="2">
    <source>
        <dbReference type="EMBL" id="KAK7802647.1"/>
    </source>
</evidence>
<comment type="caution">
    <text evidence="2">The sequence shown here is derived from an EMBL/GenBank/DDBJ whole genome shotgun (WGS) entry which is preliminary data.</text>
</comment>
<name>A0AAW0HNG0_MYOGA</name>
<organism evidence="2 3">
    <name type="scientific">Myodes glareolus</name>
    <name type="common">Bank vole</name>
    <name type="synonym">Clethrionomys glareolus</name>
    <dbReference type="NCBI Taxonomy" id="447135"/>
    <lineage>
        <taxon>Eukaryota</taxon>
        <taxon>Metazoa</taxon>
        <taxon>Chordata</taxon>
        <taxon>Craniata</taxon>
        <taxon>Vertebrata</taxon>
        <taxon>Euteleostomi</taxon>
        <taxon>Mammalia</taxon>
        <taxon>Eutheria</taxon>
        <taxon>Euarchontoglires</taxon>
        <taxon>Glires</taxon>
        <taxon>Rodentia</taxon>
        <taxon>Myomorpha</taxon>
        <taxon>Muroidea</taxon>
        <taxon>Cricetidae</taxon>
        <taxon>Arvicolinae</taxon>
        <taxon>Myodes</taxon>
    </lineage>
</organism>
<dbReference type="PANTHER" id="PTHR16001:SF6">
    <property type="entry name" value="ECTO-NOX DISULFIDE-THIOL EXCHANGER 1"/>
    <property type="match status" value="1"/>
</dbReference>
<evidence type="ECO:0000256" key="1">
    <source>
        <dbReference type="SAM" id="MobiDB-lite"/>
    </source>
</evidence>
<sequence length="348" mass="37795">MTGLLKEVFHPGTMTTPAFLPAPTKAIYSHVQSAMACPIDSSTPLGHAKLEAFAYHSLVAELVAFPKCLDFDDFDDGGNGDAFAALSQNRQRGLTTNVTAPRRTGRLMDTLISLWLKLWSRILHMEPKVDENKDIKVKTPEEFGSVGVAPKRSYDIWRNRLSLGGLVSSSICKATGISTRNTESRDFVVKGEVNSRPPAASIMRLLVRDCIAHKRKKSDGKGEESDEVRKKSDVLRGDPPLNCQSTWVPHGACPPMVDAAEFESIAQCPQELPQMMAAAADGLGSIALDTTQLNMSVTDPTAWATAMNNLGMVPVGLPGQQLVSGKLSPGFKDAARYCQTRWVTGVPW</sequence>
<accession>A0AAW0HNG0</accession>
<dbReference type="InterPro" id="IPR038876">
    <property type="entry name" value="ENOX"/>
</dbReference>
<dbReference type="GO" id="GO:0007624">
    <property type="term" value="P:ultradian rhythm"/>
    <property type="evidence" value="ECO:0007669"/>
    <property type="project" value="InterPro"/>
</dbReference>
<evidence type="ECO:0000313" key="3">
    <source>
        <dbReference type="Proteomes" id="UP001488838"/>
    </source>
</evidence>
<dbReference type="AlphaFoldDB" id="A0AAW0HNG0"/>
<keyword evidence="3" id="KW-1185">Reference proteome</keyword>
<protein>
    <submittedName>
        <fullName evidence="2">Uncharacterized protein</fullName>
    </submittedName>
</protein>
<gene>
    <name evidence="2" type="ORF">U0070_023593</name>
</gene>